<dbReference type="EMBL" id="CABFWN010000002">
    <property type="protein sequence ID" value="VUG17906.1"/>
    <property type="molecule type" value="Genomic_DNA"/>
</dbReference>
<dbReference type="InterPro" id="IPR056773">
    <property type="entry name" value="WHD_ORC2"/>
</dbReference>
<dbReference type="PANTHER" id="PTHR14052:SF0">
    <property type="entry name" value="ORIGIN RECOGNITION COMPLEX SUBUNIT 2"/>
    <property type="match status" value="1"/>
</dbReference>
<feature type="domain" description="Origin recognition complex subunit 2 RecA-like" evidence="7">
    <location>
        <begin position="254"/>
        <end position="421"/>
    </location>
</feature>
<evidence type="ECO:0000256" key="6">
    <source>
        <dbReference type="SAM" id="MobiDB-lite"/>
    </source>
</evidence>
<feature type="region of interest" description="Disordered" evidence="6">
    <location>
        <begin position="132"/>
        <end position="167"/>
    </location>
</feature>
<keyword evidence="10" id="KW-1185">Reference proteome</keyword>
<evidence type="ECO:0000256" key="4">
    <source>
        <dbReference type="ARBA" id="ARBA00023242"/>
    </source>
</evidence>
<evidence type="ECO:0000256" key="3">
    <source>
        <dbReference type="ARBA" id="ARBA00022705"/>
    </source>
</evidence>
<accession>A0A7D9GZE6</accession>
<evidence type="ECO:0000259" key="7">
    <source>
        <dbReference type="Pfam" id="PF04084"/>
    </source>
</evidence>
<dbReference type="InterPro" id="IPR056772">
    <property type="entry name" value="RecA-like_ORC2"/>
</dbReference>
<evidence type="ECO:0000259" key="8">
    <source>
        <dbReference type="Pfam" id="PF24882"/>
    </source>
</evidence>
<dbReference type="GO" id="GO:0006260">
    <property type="term" value="P:DNA replication"/>
    <property type="evidence" value="ECO:0007669"/>
    <property type="project" value="UniProtKB-UniRule"/>
</dbReference>
<dbReference type="InterPro" id="IPR007220">
    <property type="entry name" value="ORC2"/>
</dbReference>
<reference evidence="9 10" key="1">
    <citation type="submission" date="2019-07" db="EMBL/GenBank/DDBJ databases">
        <authorList>
            <person name="Friedrich A."/>
            <person name="Schacherer J."/>
        </authorList>
    </citation>
    <scope>NUCLEOTIDE SEQUENCE [LARGE SCALE GENOMIC DNA]</scope>
</reference>
<dbReference type="Pfam" id="PF24882">
    <property type="entry name" value="WHD_ORC2"/>
    <property type="match status" value="1"/>
</dbReference>
<dbReference type="GO" id="GO:0005664">
    <property type="term" value="C:nuclear origin of replication recognition complex"/>
    <property type="evidence" value="ECO:0007669"/>
    <property type="project" value="UniProtKB-UniRule"/>
</dbReference>
<dbReference type="PANTHER" id="PTHR14052">
    <property type="entry name" value="ORIGIN RECOGNITION COMPLEX SUBUNIT 2"/>
    <property type="match status" value="1"/>
</dbReference>
<feature type="domain" description="Origin recognition complex subunit 2 winged-helix" evidence="8">
    <location>
        <begin position="495"/>
        <end position="553"/>
    </location>
</feature>
<keyword evidence="3 5" id="KW-0235">DNA replication</keyword>
<name>A0A7D9GZE6_DEKBR</name>
<gene>
    <name evidence="9" type="ORF">DEBR0S2_18976G</name>
</gene>
<comment type="function">
    <text evidence="5">Component of the origin recognition complex (ORC) that binds origins of replication. DNA-binding is ATP-dependent. ORC is required to assemble the pre-replication complex necessary to initiate DNA replication.</text>
</comment>
<dbReference type="GO" id="GO:0003688">
    <property type="term" value="F:DNA replication origin binding"/>
    <property type="evidence" value="ECO:0007669"/>
    <property type="project" value="UniProtKB-UniRule"/>
</dbReference>
<sequence length="566" mass="65712">MQLRPPSGHLGQRSPRRKRTINMLDDLSPIKLRSPMKRTMNELDQAAVQRAMQIRFKSVVPDYNDNEIDEDRELIEDEDMALADKIIALSKKDNYESMHMESDDSDREVGDEKFVGNYGKVFLPTTPNLRRQLAHPDEDRSPSPTPSTTSHRRNYTPRRSNNRTEHLVTDEIKLKSQVKLMDIPTIDKESDTLLKEDDGQAGSLFYDGFEGYFEQQKLRAKKLSTNSMTMAPQVSYDEFHAYNKLANFMCLGQKTNLIEYYRQQYTQWLFELQEGFNIIFYGVGSKRRLILDFVQSFLLERVSKSTKCVVANGYNSELDPRALLKFIWKLMFNKKPPTWHMVDSVRELKTAFNKFVDRKKLIIVLHNIDGESLRKDKYHYILGELCQIPQISFICSMDNMNTPLFWNASLMANFNFIWHNVTTFASYSTEISFKDPLSIGKSDEFVGSKGAKYVLSSLTSNAKNLYKNLLIQQLEKIDSSLTSDEEIENRGSLTGNTKLAIIFRDFYEFCVNEFIVSNEISFRTVLREFVEHKMCSLTQDIAGTEILYIPFTVNEMEKILEDELLE</sequence>
<comment type="subcellular location">
    <subcellularLocation>
        <location evidence="1 5">Nucleus</location>
    </subcellularLocation>
</comment>
<evidence type="ECO:0000256" key="2">
    <source>
        <dbReference type="ARBA" id="ARBA00007421"/>
    </source>
</evidence>
<protein>
    <recommendedName>
        <fullName evidence="5">Origin recognition complex subunit 2</fullName>
    </recommendedName>
</protein>
<evidence type="ECO:0000256" key="5">
    <source>
        <dbReference type="RuleBase" id="RU368084"/>
    </source>
</evidence>
<proteinExistence type="inferred from homology"/>
<evidence type="ECO:0000313" key="9">
    <source>
        <dbReference type="EMBL" id="VUG17906.1"/>
    </source>
</evidence>
<comment type="subunit">
    <text evidence="5">Component of the origin recognition complex (ORC).</text>
</comment>
<dbReference type="Pfam" id="PF04084">
    <property type="entry name" value="RecA-like_ORC2"/>
    <property type="match status" value="1"/>
</dbReference>
<dbReference type="Proteomes" id="UP000478008">
    <property type="component" value="Unassembled WGS sequence"/>
</dbReference>
<comment type="similarity">
    <text evidence="2 5">Belongs to the ORC2 family.</text>
</comment>
<keyword evidence="4 5" id="KW-0539">Nucleus</keyword>
<evidence type="ECO:0000313" key="10">
    <source>
        <dbReference type="Proteomes" id="UP000478008"/>
    </source>
</evidence>
<dbReference type="AlphaFoldDB" id="A0A7D9GZE6"/>
<organism evidence="9 10">
    <name type="scientific">Dekkera bruxellensis</name>
    <name type="common">Brettanomyces custersii</name>
    <dbReference type="NCBI Taxonomy" id="5007"/>
    <lineage>
        <taxon>Eukaryota</taxon>
        <taxon>Fungi</taxon>
        <taxon>Dikarya</taxon>
        <taxon>Ascomycota</taxon>
        <taxon>Saccharomycotina</taxon>
        <taxon>Pichiomycetes</taxon>
        <taxon>Pichiales</taxon>
        <taxon>Pichiaceae</taxon>
        <taxon>Brettanomyces</taxon>
    </lineage>
</organism>
<evidence type="ECO:0000256" key="1">
    <source>
        <dbReference type="ARBA" id="ARBA00004123"/>
    </source>
</evidence>